<dbReference type="HOGENOM" id="CLU_1293704_0_0_11"/>
<evidence type="ECO:0000259" key="1">
    <source>
        <dbReference type="Pfam" id="PF25535"/>
    </source>
</evidence>
<reference evidence="2 3" key="1">
    <citation type="journal article" date="2011" name="Stand. Genomic Sci.">
        <title>Complete genome sequence of Thermomonospora curvata type strain (B9).</title>
        <authorList>
            <person name="Chertkov O."/>
            <person name="Sikorski J."/>
            <person name="Nolan M."/>
            <person name="Lapidus A."/>
            <person name="Lucas S."/>
            <person name="Del Rio T.G."/>
            <person name="Tice H."/>
            <person name="Cheng J.F."/>
            <person name="Goodwin L."/>
            <person name="Pitluck S."/>
            <person name="Liolios K."/>
            <person name="Ivanova N."/>
            <person name="Mavromatis K."/>
            <person name="Mikhailova N."/>
            <person name="Ovchinnikova G."/>
            <person name="Pati A."/>
            <person name="Chen A."/>
            <person name="Palaniappan K."/>
            <person name="Djao O.D."/>
            <person name="Land M."/>
            <person name="Hauser L."/>
            <person name="Chang Y.J."/>
            <person name="Jeffries C.D."/>
            <person name="Brettin T."/>
            <person name="Han C."/>
            <person name="Detter J.C."/>
            <person name="Rohde M."/>
            <person name="Goker M."/>
            <person name="Woyke T."/>
            <person name="Bristow J."/>
            <person name="Eisen J.A."/>
            <person name="Markowitz V."/>
            <person name="Hugenholtz P."/>
            <person name="Klenk H.P."/>
            <person name="Kyrpides N.C."/>
        </authorList>
    </citation>
    <scope>NUCLEOTIDE SEQUENCE [LARGE SCALE GENOMIC DNA]</scope>
    <source>
        <strain evidence="3">ATCC 19995 / DSM 43183 / JCM 3096 / KCTC 9072 / NBRC 15933 / NCIMB 10081 / Henssen B9</strain>
    </source>
</reference>
<name>D1ABV6_THECD</name>
<evidence type="ECO:0000313" key="3">
    <source>
        <dbReference type="Proteomes" id="UP000001918"/>
    </source>
</evidence>
<dbReference type="InterPro" id="IPR057679">
    <property type="entry name" value="DUF7919"/>
</dbReference>
<dbReference type="AlphaFoldDB" id="D1ABV6"/>
<dbReference type="STRING" id="471852.Tcur_3595"/>
<dbReference type="EMBL" id="CP001738">
    <property type="protein sequence ID" value="ACY99129.1"/>
    <property type="molecule type" value="Genomic_DNA"/>
</dbReference>
<dbReference type="Pfam" id="PF25535">
    <property type="entry name" value="DUF7919"/>
    <property type="match status" value="1"/>
</dbReference>
<dbReference type="KEGG" id="tcu:Tcur_3595"/>
<sequence>MECTDLSLYVYREFLIPMRSIGWLGREHGIPGAGMASLGSADLSRLKSASWILSTLTLGWHDCEFCDGEEGFEGNGEYHYYFQDGSTYSAPMMILHYVEEHGYRPPEDFLERLRKAGPLEWDWRAERLSEVLLDETEDLERRCGVIVDLANWREPRTLDVLWRAAQDEELVDVGGVEIGRSLGVLLSCDFAKGIDVSSFPETIEYGIELTSQGVTVPEWFGDC</sequence>
<keyword evidence="3" id="KW-1185">Reference proteome</keyword>
<protein>
    <recommendedName>
        <fullName evidence="1">DUF7919 domain-containing protein</fullName>
    </recommendedName>
</protein>
<evidence type="ECO:0000313" key="2">
    <source>
        <dbReference type="EMBL" id="ACY99129.1"/>
    </source>
</evidence>
<accession>D1ABV6</accession>
<proteinExistence type="predicted"/>
<organism evidence="2 3">
    <name type="scientific">Thermomonospora curvata (strain ATCC 19995 / DSM 43183 / JCM 3096 / KCTC 9072 / NBRC 15933 / NCIMB 10081 / Henssen B9)</name>
    <dbReference type="NCBI Taxonomy" id="471852"/>
    <lineage>
        <taxon>Bacteria</taxon>
        <taxon>Bacillati</taxon>
        <taxon>Actinomycetota</taxon>
        <taxon>Actinomycetes</taxon>
        <taxon>Streptosporangiales</taxon>
        <taxon>Thermomonosporaceae</taxon>
        <taxon>Thermomonospora</taxon>
    </lineage>
</organism>
<dbReference type="eggNOG" id="ENOG5031TFT">
    <property type="taxonomic scope" value="Bacteria"/>
</dbReference>
<dbReference type="OrthoDB" id="5523878at2"/>
<dbReference type="RefSeq" id="WP_012853913.1">
    <property type="nucleotide sequence ID" value="NC_013510.1"/>
</dbReference>
<gene>
    <name evidence="2" type="ordered locus">Tcur_3595</name>
</gene>
<feature type="domain" description="DUF7919" evidence="1">
    <location>
        <begin position="1"/>
        <end position="113"/>
    </location>
</feature>
<dbReference type="Proteomes" id="UP000001918">
    <property type="component" value="Chromosome"/>
</dbReference>